<proteinExistence type="predicted"/>
<dbReference type="AlphaFoldDB" id="A0A6A5U0M4"/>
<organism evidence="1 2">
    <name type="scientific">Byssothecium circinans</name>
    <dbReference type="NCBI Taxonomy" id="147558"/>
    <lineage>
        <taxon>Eukaryota</taxon>
        <taxon>Fungi</taxon>
        <taxon>Dikarya</taxon>
        <taxon>Ascomycota</taxon>
        <taxon>Pezizomycotina</taxon>
        <taxon>Dothideomycetes</taxon>
        <taxon>Pleosporomycetidae</taxon>
        <taxon>Pleosporales</taxon>
        <taxon>Massarineae</taxon>
        <taxon>Massarinaceae</taxon>
        <taxon>Byssothecium</taxon>
    </lineage>
</organism>
<name>A0A6A5U0M4_9PLEO</name>
<gene>
    <name evidence="1" type="ORF">CC80DRAFT_25651</name>
</gene>
<evidence type="ECO:0008006" key="3">
    <source>
        <dbReference type="Google" id="ProtNLM"/>
    </source>
</evidence>
<protein>
    <recommendedName>
        <fullName evidence="3">F-box domain-containing protein</fullName>
    </recommendedName>
</protein>
<keyword evidence="2" id="KW-1185">Reference proteome</keyword>
<dbReference type="EMBL" id="ML976987">
    <property type="protein sequence ID" value="KAF1958154.1"/>
    <property type="molecule type" value="Genomic_DNA"/>
</dbReference>
<evidence type="ECO:0000313" key="2">
    <source>
        <dbReference type="Proteomes" id="UP000800035"/>
    </source>
</evidence>
<dbReference type="Proteomes" id="UP000800035">
    <property type="component" value="Unassembled WGS sequence"/>
</dbReference>
<evidence type="ECO:0000313" key="1">
    <source>
        <dbReference type="EMBL" id="KAF1958154.1"/>
    </source>
</evidence>
<reference evidence="1" key="1">
    <citation type="journal article" date="2020" name="Stud. Mycol.">
        <title>101 Dothideomycetes genomes: a test case for predicting lifestyles and emergence of pathogens.</title>
        <authorList>
            <person name="Haridas S."/>
            <person name="Albert R."/>
            <person name="Binder M."/>
            <person name="Bloem J."/>
            <person name="Labutti K."/>
            <person name="Salamov A."/>
            <person name="Andreopoulos B."/>
            <person name="Baker S."/>
            <person name="Barry K."/>
            <person name="Bills G."/>
            <person name="Bluhm B."/>
            <person name="Cannon C."/>
            <person name="Castanera R."/>
            <person name="Culley D."/>
            <person name="Daum C."/>
            <person name="Ezra D."/>
            <person name="Gonzalez J."/>
            <person name="Henrissat B."/>
            <person name="Kuo A."/>
            <person name="Liang C."/>
            <person name="Lipzen A."/>
            <person name="Lutzoni F."/>
            <person name="Magnuson J."/>
            <person name="Mondo S."/>
            <person name="Nolan M."/>
            <person name="Ohm R."/>
            <person name="Pangilinan J."/>
            <person name="Park H.-J."/>
            <person name="Ramirez L."/>
            <person name="Alfaro M."/>
            <person name="Sun H."/>
            <person name="Tritt A."/>
            <person name="Yoshinaga Y."/>
            <person name="Zwiers L.-H."/>
            <person name="Turgeon B."/>
            <person name="Goodwin S."/>
            <person name="Spatafora J."/>
            <person name="Crous P."/>
            <person name="Grigoriev I."/>
        </authorList>
    </citation>
    <scope>NUCLEOTIDE SEQUENCE</scope>
    <source>
        <strain evidence="1">CBS 675.92</strain>
    </source>
</reference>
<sequence length="428" mass="49014">MSSPIERLPVELTDFIIAHFSLPEYQNFRLVSRLLHHVTLSSFHNRYFARRTTTLTSSCLDRLLKVSACRHLAGHVSLLSIKVLNNEEIDLLRDIHRVGIYPPPKRFPKITQVKPADISHEVACFDRLLAGDDPKDAIDKLSRAMRRLTNLKSIRLFVNDKTLSNKPYYVAGELPCDDFEVASLTFKAVLAALLKSDIQIERFQTVKGTHIRKKTRSASIIYTAFQFPLDRIVSLGNAFSSLRVLVLALRTSYSGDSRVPGWQNHISHFIGAAAALEELTLCFQPEDRASRHRAAVMQSIACSVQVPNLKLFHLWGGAFRADDMTLFMKNHSSSLRQLHIRQCFLREGKWHDFINSLRESRLEYLRLAKVTYRSGGLKDVQWLDRDTGDMKDRILLDASHEEGWTMDEMLIDCVDRIDVSHEHEALQH</sequence>
<accession>A0A6A5U0M4</accession>
<dbReference type="OrthoDB" id="5279008at2759"/>